<name>D5PDY0_9MYCO</name>
<evidence type="ECO:0000313" key="2">
    <source>
        <dbReference type="Proteomes" id="UP000003653"/>
    </source>
</evidence>
<dbReference type="HOGENOM" id="CLU_2826544_0_0_11"/>
<gene>
    <name evidence="1" type="ORF">HMPREF0591_4374</name>
</gene>
<evidence type="ECO:0000313" key="1">
    <source>
        <dbReference type="EMBL" id="EFG75717.1"/>
    </source>
</evidence>
<sequence length="66" mass="6879">MTDPQSFQTASEEQHADGVKLIDTAEGLRRQAGGVAAEQSGQAIDGFFVMHFAPAGQRSDNTSAAA</sequence>
<organism evidence="1 2">
    <name type="scientific">Mycobacterium parascrofulaceum ATCC BAA-614</name>
    <dbReference type="NCBI Taxonomy" id="525368"/>
    <lineage>
        <taxon>Bacteria</taxon>
        <taxon>Bacillati</taxon>
        <taxon>Actinomycetota</taxon>
        <taxon>Actinomycetes</taxon>
        <taxon>Mycobacteriales</taxon>
        <taxon>Mycobacteriaceae</taxon>
        <taxon>Mycobacterium</taxon>
        <taxon>Mycobacterium simiae complex</taxon>
    </lineage>
</organism>
<dbReference type="Proteomes" id="UP000003653">
    <property type="component" value="Unassembled WGS sequence"/>
</dbReference>
<dbReference type="EMBL" id="ADNV01000312">
    <property type="protein sequence ID" value="EFG75717.1"/>
    <property type="molecule type" value="Genomic_DNA"/>
</dbReference>
<protein>
    <submittedName>
        <fullName evidence="1">Uncharacterized protein</fullName>
    </submittedName>
</protein>
<keyword evidence="2" id="KW-1185">Reference proteome</keyword>
<accession>D5PDY0</accession>
<proteinExistence type="predicted"/>
<dbReference type="AlphaFoldDB" id="D5PDY0"/>
<comment type="caution">
    <text evidence="1">The sequence shown here is derived from an EMBL/GenBank/DDBJ whole genome shotgun (WGS) entry which is preliminary data.</text>
</comment>
<reference evidence="1 2" key="1">
    <citation type="submission" date="2010-04" db="EMBL/GenBank/DDBJ databases">
        <authorList>
            <person name="Muzny D."/>
            <person name="Qin X."/>
            <person name="Deng J."/>
            <person name="Jiang H."/>
            <person name="Liu Y."/>
            <person name="Qu J."/>
            <person name="Song X.-Z."/>
            <person name="Zhang L."/>
            <person name="Thornton R."/>
            <person name="Coyle M."/>
            <person name="Francisco L."/>
            <person name="Jackson L."/>
            <person name="Javaid M."/>
            <person name="Korchina V."/>
            <person name="Kovar C."/>
            <person name="Mata R."/>
            <person name="Mathew T."/>
            <person name="Ngo R."/>
            <person name="Nguyen L."/>
            <person name="Nguyen N."/>
            <person name="Okwuonu G."/>
            <person name="Ongeri F."/>
            <person name="Pham C."/>
            <person name="Simmons D."/>
            <person name="Wilczek-Boney K."/>
            <person name="Hale W."/>
            <person name="Jakkamsetti A."/>
            <person name="Pham P."/>
            <person name="Ruth R."/>
            <person name="San Lucas F."/>
            <person name="Warren J."/>
            <person name="Zhang J."/>
            <person name="Zhao Z."/>
            <person name="Zhou C."/>
            <person name="Zhu D."/>
            <person name="Lee S."/>
            <person name="Bess C."/>
            <person name="Blankenburg K."/>
            <person name="Forbes L."/>
            <person name="Fu Q."/>
            <person name="Gubbala S."/>
            <person name="Hirani K."/>
            <person name="Jayaseelan J.C."/>
            <person name="Lara F."/>
            <person name="Munidasa M."/>
            <person name="Palculict T."/>
            <person name="Patil S."/>
            <person name="Pu L.-L."/>
            <person name="Saada N."/>
            <person name="Tang L."/>
            <person name="Weissenberger G."/>
            <person name="Zhu Y."/>
            <person name="Hemphill L."/>
            <person name="Shang Y."/>
            <person name="Youmans B."/>
            <person name="Ayvaz T."/>
            <person name="Ross M."/>
            <person name="Santibanez J."/>
            <person name="Aqrawi P."/>
            <person name="Gross S."/>
            <person name="Joshi V."/>
            <person name="Fowler G."/>
            <person name="Nazareth L."/>
            <person name="Reid J."/>
            <person name="Worley K."/>
            <person name="Petrosino J."/>
            <person name="Highlander S."/>
            <person name="Gibbs R."/>
        </authorList>
    </citation>
    <scope>NUCLEOTIDE SEQUENCE [LARGE SCALE GENOMIC DNA]</scope>
    <source>
        <strain evidence="1 2">ATCC BAA-614</strain>
    </source>
</reference>